<dbReference type="RefSeq" id="WP_126551844.1">
    <property type="nucleotide sequence ID" value="NZ_BIFS01000001.1"/>
</dbReference>
<reference evidence="6" key="1">
    <citation type="submission" date="2018-12" db="EMBL/GenBank/DDBJ databases">
        <title>Tengunoibacter tsumagoiensis gen. nov., sp. nov., Dictyobacter kobayashii sp. nov., D. alpinus sp. nov., and D. joshuensis sp. nov. and description of Dictyobacteraceae fam. nov. within the order Ktedonobacterales isolated from Tengu-no-mugimeshi.</title>
        <authorList>
            <person name="Wang C.M."/>
            <person name="Zheng Y."/>
            <person name="Sakai Y."/>
            <person name="Toyoda A."/>
            <person name="Minakuchi Y."/>
            <person name="Abe K."/>
            <person name="Yokota A."/>
            <person name="Yabe S."/>
        </authorList>
    </citation>
    <scope>NUCLEOTIDE SEQUENCE [LARGE SCALE GENOMIC DNA]</scope>
    <source>
        <strain evidence="6">Uno11</strain>
    </source>
</reference>
<organism evidence="5 6">
    <name type="scientific">Dictyobacter kobayashii</name>
    <dbReference type="NCBI Taxonomy" id="2014872"/>
    <lineage>
        <taxon>Bacteria</taxon>
        <taxon>Bacillati</taxon>
        <taxon>Chloroflexota</taxon>
        <taxon>Ktedonobacteria</taxon>
        <taxon>Ktedonobacterales</taxon>
        <taxon>Dictyobacteraceae</taxon>
        <taxon>Dictyobacter</taxon>
    </lineage>
</organism>
<keyword evidence="1" id="KW-0805">Transcription regulation</keyword>
<dbReference type="GO" id="GO:0043565">
    <property type="term" value="F:sequence-specific DNA binding"/>
    <property type="evidence" value="ECO:0007669"/>
    <property type="project" value="InterPro"/>
</dbReference>
<dbReference type="Proteomes" id="UP000287188">
    <property type="component" value="Unassembled WGS sequence"/>
</dbReference>
<dbReference type="Pfam" id="PF12833">
    <property type="entry name" value="HTH_18"/>
    <property type="match status" value="1"/>
</dbReference>
<dbReference type="InterPro" id="IPR018060">
    <property type="entry name" value="HTH_AraC"/>
</dbReference>
<dbReference type="SUPFAM" id="SSF51215">
    <property type="entry name" value="Regulatory protein AraC"/>
    <property type="match status" value="1"/>
</dbReference>
<evidence type="ECO:0000313" key="5">
    <source>
        <dbReference type="EMBL" id="GCE20118.1"/>
    </source>
</evidence>
<accession>A0A402ALP0</accession>
<dbReference type="InterPro" id="IPR037923">
    <property type="entry name" value="HTH-like"/>
</dbReference>
<gene>
    <name evidence="5" type="ORF">KDK_39180</name>
</gene>
<dbReference type="PANTHER" id="PTHR46796">
    <property type="entry name" value="HTH-TYPE TRANSCRIPTIONAL ACTIVATOR RHAS-RELATED"/>
    <property type="match status" value="1"/>
</dbReference>
<dbReference type="InterPro" id="IPR014710">
    <property type="entry name" value="RmlC-like_jellyroll"/>
</dbReference>
<dbReference type="GO" id="GO:0003700">
    <property type="term" value="F:DNA-binding transcription factor activity"/>
    <property type="evidence" value="ECO:0007669"/>
    <property type="project" value="InterPro"/>
</dbReference>
<dbReference type="InterPro" id="IPR003313">
    <property type="entry name" value="AraC-bd"/>
</dbReference>
<protein>
    <recommendedName>
        <fullName evidence="4">HTH araC/xylS-type domain-containing protein</fullName>
    </recommendedName>
</protein>
<dbReference type="InterPro" id="IPR009057">
    <property type="entry name" value="Homeodomain-like_sf"/>
</dbReference>
<comment type="caution">
    <text evidence="5">The sequence shown here is derived from an EMBL/GenBank/DDBJ whole genome shotgun (WGS) entry which is preliminary data.</text>
</comment>
<evidence type="ECO:0000256" key="3">
    <source>
        <dbReference type="ARBA" id="ARBA00023163"/>
    </source>
</evidence>
<dbReference type="PROSITE" id="PS01124">
    <property type="entry name" value="HTH_ARAC_FAMILY_2"/>
    <property type="match status" value="1"/>
</dbReference>
<dbReference type="Pfam" id="PF02311">
    <property type="entry name" value="AraC_binding"/>
    <property type="match status" value="1"/>
</dbReference>
<sequence length="283" mass="32910">MRDHVTFLPLVSQHVQENLLYCSIAGFAKTSPDERLFRSNVHSYEIFYVTEGKGKLFVESEPYVFTKGDLVLLNLQARHGYCADELEPYEFFYLNFQCHDMVQLPGSWLQQQNPVILQAEPGLIVPLFTKILAYIEQQLPGWEAQVSALIYFLLMQFYGFLFANAGRELPQPAWIALVKQWVEQHLERRMTVEELANIANISTYHFIREFKRHVHITPLEYVISRRVTRAKYLLMKSDQSIEQIGRLVGFPSQYSMIHNFKRLEGKTPSAFRKSIQGVEPGKS</sequence>
<dbReference type="SUPFAM" id="SSF46689">
    <property type="entry name" value="Homeodomain-like"/>
    <property type="match status" value="2"/>
</dbReference>
<dbReference type="AlphaFoldDB" id="A0A402ALP0"/>
<dbReference type="SMART" id="SM00342">
    <property type="entry name" value="HTH_ARAC"/>
    <property type="match status" value="1"/>
</dbReference>
<dbReference type="InterPro" id="IPR050204">
    <property type="entry name" value="AraC_XylS_family_regulators"/>
</dbReference>
<evidence type="ECO:0000256" key="2">
    <source>
        <dbReference type="ARBA" id="ARBA00023125"/>
    </source>
</evidence>
<feature type="domain" description="HTH araC/xylS-type" evidence="4">
    <location>
        <begin position="176"/>
        <end position="274"/>
    </location>
</feature>
<evidence type="ECO:0000259" key="4">
    <source>
        <dbReference type="PROSITE" id="PS01124"/>
    </source>
</evidence>
<name>A0A402ALP0_9CHLR</name>
<keyword evidence="2" id="KW-0238">DNA-binding</keyword>
<evidence type="ECO:0000256" key="1">
    <source>
        <dbReference type="ARBA" id="ARBA00023015"/>
    </source>
</evidence>
<proteinExistence type="predicted"/>
<dbReference type="Gene3D" id="1.10.10.60">
    <property type="entry name" value="Homeodomain-like"/>
    <property type="match status" value="2"/>
</dbReference>
<dbReference type="Gene3D" id="2.60.120.10">
    <property type="entry name" value="Jelly Rolls"/>
    <property type="match status" value="1"/>
</dbReference>
<keyword evidence="6" id="KW-1185">Reference proteome</keyword>
<evidence type="ECO:0000313" key="6">
    <source>
        <dbReference type="Proteomes" id="UP000287188"/>
    </source>
</evidence>
<dbReference type="EMBL" id="BIFS01000001">
    <property type="protein sequence ID" value="GCE20118.1"/>
    <property type="molecule type" value="Genomic_DNA"/>
</dbReference>
<dbReference type="OrthoDB" id="9801721at2"/>
<keyword evidence="3" id="KW-0804">Transcription</keyword>